<feature type="coiled-coil region" evidence="1">
    <location>
        <begin position="563"/>
        <end position="643"/>
    </location>
</feature>
<dbReference type="PANTHER" id="PTHR23330:SF9">
    <property type="entry name" value="PROLINE-RICH PROTEIN 11"/>
    <property type="match status" value="1"/>
</dbReference>
<feature type="compositionally biased region" description="Pro residues" evidence="2">
    <location>
        <begin position="195"/>
        <end position="208"/>
    </location>
</feature>
<feature type="region of interest" description="Disordered" evidence="2">
    <location>
        <begin position="440"/>
        <end position="549"/>
    </location>
</feature>
<keyword evidence="1" id="KW-0175">Coiled coil</keyword>
<dbReference type="PANTHER" id="PTHR23330">
    <property type="entry name" value="P300 TRANSCRIPTIONAL COFACTOR JMY-RELATED"/>
    <property type="match status" value="1"/>
</dbReference>
<dbReference type="RefSeq" id="XP_070920475.1">
    <property type="nucleotide sequence ID" value="XM_071064374.1"/>
</dbReference>
<feature type="domain" description="F-box" evidence="3">
    <location>
        <begin position="14"/>
        <end position="59"/>
    </location>
</feature>
<evidence type="ECO:0000313" key="4">
    <source>
        <dbReference type="EMBL" id="GAB1318745.1"/>
    </source>
</evidence>
<evidence type="ECO:0000256" key="1">
    <source>
        <dbReference type="SAM" id="Coils"/>
    </source>
</evidence>
<gene>
    <name evidence="4" type="ORF">MFIFM68171_08955</name>
</gene>
<feature type="compositionally biased region" description="Low complexity" evidence="2">
    <location>
        <begin position="452"/>
        <end position="467"/>
    </location>
</feature>
<feature type="compositionally biased region" description="Acidic residues" evidence="2">
    <location>
        <begin position="502"/>
        <end position="514"/>
    </location>
</feature>
<feature type="compositionally biased region" description="Basic and acidic residues" evidence="2">
    <location>
        <begin position="368"/>
        <end position="396"/>
    </location>
</feature>
<feature type="region of interest" description="Disordered" evidence="2">
    <location>
        <begin position="229"/>
        <end position="254"/>
    </location>
</feature>
<accession>A0ABQ0GLZ9</accession>
<feature type="compositionally biased region" description="Pro residues" evidence="2">
    <location>
        <begin position="324"/>
        <end position="333"/>
    </location>
</feature>
<keyword evidence="5" id="KW-1185">Reference proteome</keyword>
<feature type="region of interest" description="Disordered" evidence="2">
    <location>
        <begin position="309"/>
        <end position="397"/>
    </location>
</feature>
<comment type="caution">
    <text evidence="4">The sequence shown here is derived from an EMBL/GenBank/DDBJ whole genome shotgun (WGS) entry which is preliminary data.</text>
</comment>
<dbReference type="InterPro" id="IPR001810">
    <property type="entry name" value="F-box_dom"/>
</dbReference>
<reference evidence="4 5" key="1">
    <citation type="submission" date="2024-09" db="EMBL/GenBank/DDBJ databases">
        <title>Itraconazole resistance in Madurella fahalii resulting from another homologue of gene encoding cytochrome P450 14-alpha sterol demethylase (CYP51).</title>
        <authorList>
            <person name="Yoshioka I."/>
            <person name="Fahal A.H."/>
            <person name="Kaneko S."/>
            <person name="Yaguchi T."/>
        </authorList>
    </citation>
    <scope>NUCLEOTIDE SEQUENCE [LARGE SCALE GENOMIC DNA]</scope>
    <source>
        <strain evidence="4 5">IFM 68171</strain>
    </source>
</reference>
<proteinExistence type="predicted"/>
<protein>
    <submittedName>
        <fullName evidence="4">F-box domain-containing protein</fullName>
    </submittedName>
</protein>
<feature type="compositionally biased region" description="Acidic residues" evidence="2">
    <location>
        <begin position="311"/>
        <end position="322"/>
    </location>
</feature>
<evidence type="ECO:0000259" key="3">
    <source>
        <dbReference type="PROSITE" id="PS50181"/>
    </source>
</evidence>
<feature type="region of interest" description="Disordered" evidence="2">
    <location>
        <begin position="897"/>
        <end position="924"/>
    </location>
</feature>
<dbReference type="PROSITE" id="PS50181">
    <property type="entry name" value="FBOX"/>
    <property type="match status" value="1"/>
</dbReference>
<feature type="region of interest" description="Disordered" evidence="2">
    <location>
        <begin position="184"/>
        <end position="208"/>
    </location>
</feature>
<sequence>MASSGSSEPRAGRPLAFMDLPGEVQAEIIRHCPRRDLVCLSLVSKHFHKLAAAELYRHFRIVFPDEDNLQFDGPVDALAGGFDTFVTSDYNYAQHLRTLCLDTLYMGDKAEGAYRPYLASLSSGKFMNTLLRLILRKAKALESFKWNIRVELSRPVYNELHQIGSLSHVHIRLQAGPSQFETPLPLPYSASGSTPSPPPAHVPVSSLPPPPGFAPPPLPPPFYVATPGSTAVPIPKPHRAKAPKKAPLPKPPPTLSGFKELKSLAVLDIDSLDIVPELKSCIRRSAGTLSKLKLSFSEKLALLARSPSIDADPEESDPEDDFQPLPPPPPPGPQGDDVSGPARAFRVQEEKKLQEAVLGRIFDTEPFPDTKTRRARETDKGKEKERKREPPAKSEEEFVVQMKTYVSKLMGEVNGTGDLAASQDVLDMIGRAAQKYLDEVKLPKGNEQETPNGSNTSSSNASQSPENTVAEASAETSDSAVSLFSQSETSGKAKAANKDVSPDDIDIEEPEGELSIDSQDPPANDSPANEPTAAPVEEESLSPSSSSGAARFAHAKAEYGRALANLVAQKANYKELAEKLEEFEAYANQLEREIQRLRAHSSAADLKSLMEAESQMLSFNNSIHNMQREISILEAEIEYAERMTPTTTDANMLHAHIQHMGEYLRKTRGIALQSLSVYLVPVKASVLSRAVDLRALRRLTLLNVGIQNPIWALLHKENKEAPLPLRKIFTDNVTPIFLNFVSGLEELHELFMLEREIKYRPESFAPRTEVTIDQIRKLALRRHLPKLRRLMIKNLADTAWDVNEKTVLLLCRQGRKLEELACNMSVRAMHTFMQHLAGLASLRALHIIQLRNEDTCVWVMRETKRFLIDNISHYPFLKLEWISIDDDDRAERLVRVVPDPEKKKKKKDGKTAEDGGKGKQKPLPMTNMDLVAMVEADLAGENSESDDDDDVRAQKIETFEGVPFCEVEGVRIFKKEIVAGKL</sequence>
<dbReference type="GeneID" id="98179697"/>
<dbReference type="Proteomes" id="UP001628179">
    <property type="component" value="Unassembled WGS sequence"/>
</dbReference>
<dbReference type="SUPFAM" id="SSF81383">
    <property type="entry name" value="F-box domain"/>
    <property type="match status" value="1"/>
</dbReference>
<feature type="compositionally biased region" description="Polar residues" evidence="2">
    <location>
        <begin position="474"/>
        <end position="490"/>
    </location>
</feature>
<evidence type="ECO:0000256" key="2">
    <source>
        <dbReference type="SAM" id="MobiDB-lite"/>
    </source>
</evidence>
<dbReference type="Pfam" id="PF12937">
    <property type="entry name" value="F-box-like"/>
    <property type="match status" value="1"/>
</dbReference>
<name>A0ABQ0GLZ9_9PEZI</name>
<dbReference type="InterPro" id="IPR036047">
    <property type="entry name" value="F-box-like_dom_sf"/>
</dbReference>
<dbReference type="EMBL" id="BAAFSV010000005">
    <property type="protein sequence ID" value="GAB1318745.1"/>
    <property type="molecule type" value="Genomic_DNA"/>
</dbReference>
<organism evidence="4 5">
    <name type="scientific">Madurella fahalii</name>
    <dbReference type="NCBI Taxonomy" id="1157608"/>
    <lineage>
        <taxon>Eukaryota</taxon>
        <taxon>Fungi</taxon>
        <taxon>Dikarya</taxon>
        <taxon>Ascomycota</taxon>
        <taxon>Pezizomycotina</taxon>
        <taxon>Sordariomycetes</taxon>
        <taxon>Sordariomycetidae</taxon>
        <taxon>Sordariales</taxon>
        <taxon>Sordariales incertae sedis</taxon>
        <taxon>Madurella</taxon>
    </lineage>
</organism>
<evidence type="ECO:0000313" key="5">
    <source>
        <dbReference type="Proteomes" id="UP001628179"/>
    </source>
</evidence>